<dbReference type="AlphaFoldDB" id="A0A1S1MFM2"/>
<evidence type="ECO:0000256" key="1">
    <source>
        <dbReference type="ARBA" id="ARBA00023002"/>
    </source>
</evidence>
<evidence type="ECO:0000313" key="3">
    <source>
        <dbReference type="EMBL" id="OHU81647.1"/>
    </source>
</evidence>
<dbReference type="Proteomes" id="UP000179734">
    <property type="component" value="Unassembled WGS sequence"/>
</dbReference>
<organism evidence="3 4">
    <name type="scientific">Mycobacterium talmoniae</name>
    <dbReference type="NCBI Taxonomy" id="1858794"/>
    <lineage>
        <taxon>Bacteria</taxon>
        <taxon>Bacillati</taxon>
        <taxon>Actinomycetota</taxon>
        <taxon>Actinomycetes</taxon>
        <taxon>Mycobacteriales</taxon>
        <taxon>Mycobacteriaceae</taxon>
        <taxon>Mycobacterium</taxon>
    </lineage>
</organism>
<protein>
    <recommendedName>
        <fullName evidence="2">Acyl-CoA dehydrogenase C-terminal domain-containing protein</fullName>
    </recommendedName>
</protein>
<evidence type="ECO:0000313" key="4">
    <source>
        <dbReference type="Proteomes" id="UP000179734"/>
    </source>
</evidence>
<evidence type="ECO:0000259" key="2">
    <source>
        <dbReference type="Pfam" id="PF08028"/>
    </source>
</evidence>
<dbReference type="Pfam" id="PF08028">
    <property type="entry name" value="Acyl-CoA_dh_2"/>
    <property type="match status" value="1"/>
</dbReference>
<comment type="caution">
    <text evidence="3">The sequence shown here is derived from an EMBL/GenBank/DDBJ whole genome shotgun (WGS) entry which is preliminary data.</text>
</comment>
<proteinExistence type="predicted"/>
<dbReference type="EMBL" id="MLQM01000331">
    <property type="protein sequence ID" value="OHU81647.1"/>
    <property type="molecule type" value="Genomic_DNA"/>
</dbReference>
<keyword evidence="1" id="KW-0560">Oxidoreductase</keyword>
<keyword evidence="4" id="KW-1185">Reference proteome</keyword>
<feature type="domain" description="Acyl-CoA dehydrogenase C-terminal" evidence="2">
    <location>
        <begin position="55"/>
        <end position="165"/>
    </location>
</feature>
<dbReference type="GO" id="GO:0016491">
    <property type="term" value="F:oxidoreductase activity"/>
    <property type="evidence" value="ECO:0007669"/>
    <property type="project" value="UniProtKB-KW"/>
</dbReference>
<sequence>MRYRVLVPRGDARIEPCAATGLAGAGICAVTASGLRVDERRLFSAPRVAGLVGAGAAAAVTGAADGLWRVHVEQVRQRLATSYGSEEITAATTTRVARAAGDLDAAALQVAASLTAGPRAAAGAQLQAVTRARDAADHLLGGSRRHALDASDPVTRFWQDVHAGARLTLRLLG</sequence>
<name>A0A1S1MFM2_9MYCO</name>
<accession>A0A1S1MFM2</accession>
<dbReference type="Gene3D" id="1.20.140.10">
    <property type="entry name" value="Butyryl-CoA Dehydrogenase, subunit A, domain 3"/>
    <property type="match status" value="1"/>
</dbReference>
<gene>
    <name evidence="3" type="ORF">BKN37_27115</name>
</gene>
<reference evidence="3 4" key="1">
    <citation type="submission" date="2016-10" db="EMBL/GenBank/DDBJ databases">
        <title>Genome sequence of Mycobacterium talmonii.</title>
        <authorList>
            <person name="Greninger A.L."/>
            <person name="Elliott B."/>
            <person name="Vasireddy S."/>
            <person name="Vasireddy R."/>
        </authorList>
    </citation>
    <scope>NUCLEOTIDE SEQUENCE [LARGE SCALE GENOMIC DNA]</scope>
    <source>
        <strain evidence="4">NE-TNMC-100812</strain>
    </source>
</reference>
<dbReference type="InterPro" id="IPR013107">
    <property type="entry name" value="Acyl-CoA_DH_C"/>
</dbReference>